<evidence type="ECO:0000313" key="1">
    <source>
        <dbReference type="EMBL" id="TVU30800.1"/>
    </source>
</evidence>
<reference evidence="1 2" key="1">
    <citation type="journal article" date="2019" name="Sci. Rep.">
        <title>A high-quality genome of Eragrostis curvula grass provides insights into Poaceae evolution and supports new strategies to enhance forage quality.</title>
        <authorList>
            <person name="Carballo J."/>
            <person name="Santos B.A.C.M."/>
            <person name="Zappacosta D."/>
            <person name="Garbus I."/>
            <person name="Selva J.P."/>
            <person name="Gallo C.A."/>
            <person name="Diaz A."/>
            <person name="Albertini E."/>
            <person name="Caccamo M."/>
            <person name="Echenique V."/>
        </authorList>
    </citation>
    <scope>NUCLEOTIDE SEQUENCE [LARGE SCALE GENOMIC DNA]</scope>
    <source>
        <strain evidence="2">cv. Victoria</strain>
        <tissue evidence="1">Leaf</tissue>
    </source>
</reference>
<keyword evidence="2" id="KW-1185">Reference proteome</keyword>
<organism evidence="1 2">
    <name type="scientific">Eragrostis curvula</name>
    <name type="common">weeping love grass</name>
    <dbReference type="NCBI Taxonomy" id="38414"/>
    <lineage>
        <taxon>Eukaryota</taxon>
        <taxon>Viridiplantae</taxon>
        <taxon>Streptophyta</taxon>
        <taxon>Embryophyta</taxon>
        <taxon>Tracheophyta</taxon>
        <taxon>Spermatophyta</taxon>
        <taxon>Magnoliopsida</taxon>
        <taxon>Liliopsida</taxon>
        <taxon>Poales</taxon>
        <taxon>Poaceae</taxon>
        <taxon>PACMAD clade</taxon>
        <taxon>Chloridoideae</taxon>
        <taxon>Eragrostideae</taxon>
        <taxon>Eragrostidinae</taxon>
        <taxon>Eragrostis</taxon>
    </lineage>
</organism>
<protein>
    <submittedName>
        <fullName evidence="1">Uncharacterized protein</fullName>
    </submittedName>
</protein>
<sequence>MDNGETLGMWEDLLIHVAQYADKALSKVRLILFNRKCGDIKKVVPECVFLMKPGSSPGKTTTPPQLAGEVVRRTCSGLKGCRGGPAIFQGRALGVHTGYDSQIGRAISVEGVNAAMKAWLQIPPDVIKTTGEMIQSLPI</sequence>
<comment type="caution">
    <text evidence="1">The sequence shown here is derived from an EMBL/GenBank/DDBJ whole genome shotgun (WGS) entry which is preliminary data.</text>
</comment>
<dbReference type="Gramene" id="TVU30800">
    <property type="protein sequence ID" value="TVU30800"/>
    <property type="gene ID" value="EJB05_22443"/>
</dbReference>
<proteinExistence type="predicted"/>
<name>A0A5J9V689_9POAL</name>
<dbReference type="Proteomes" id="UP000324897">
    <property type="component" value="Chromosome 1"/>
</dbReference>
<dbReference type="EMBL" id="RWGY01000011">
    <property type="protein sequence ID" value="TVU30800.1"/>
    <property type="molecule type" value="Genomic_DNA"/>
</dbReference>
<dbReference type="AlphaFoldDB" id="A0A5J9V689"/>
<accession>A0A5J9V689</accession>
<evidence type="ECO:0000313" key="2">
    <source>
        <dbReference type="Proteomes" id="UP000324897"/>
    </source>
</evidence>
<gene>
    <name evidence="1" type="ORF">EJB05_22443</name>
</gene>